<keyword evidence="2" id="KW-0472">Membrane</keyword>
<reference evidence="3" key="1">
    <citation type="submission" date="2008-02" db="EMBL/GenBank/DDBJ databases">
        <authorList>
            <person name="Fulton L."/>
            <person name="Clifton S."/>
            <person name="Fulton B."/>
            <person name="Xu J."/>
            <person name="Minx P."/>
            <person name="Pepin K.H."/>
            <person name="Johnson M."/>
            <person name="Thiruvilangam P."/>
            <person name="Bhonagiri V."/>
            <person name="Nash W.E."/>
            <person name="Mardis E.R."/>
            <person name="Wilson R.K."/>
        </authorList>
    </citation>
    <scope>NUCLEOTIDE SEQUENCE [LARGE SCALE GENOMIC DNA]</scope>
    <source>
        <strain evidence="3">DSM 1552</strain>
    </source>
</reference>
<keyword evidence="2" id="KW-1133">Transmembrane helix</keyword>
<comment type="caution">
    <text evidence="3">The sequence shown here is derived from an EMBL/GenBank/DDBJ whole genome shotgun (WGS) entry which is preliminary data.</text>
</comment>
<proteinExistence type="predicted"/>
<feature type="coiled-coil region" evidence="1">
    <location>
        <begin position="16"/>
        <end position="46"/>
    </location>
</feature>
<dbReference type="Proteomes" id="UP000004910">
    <property type="component" value="Unassembled WGS sequence"/>
</dbReference>
<evidence type="ECO:0000313" key="3">
    <source>
        <dbReference type="EMBL" id="EDS75423.1"/>
    </source>
</evidence>
<name>B1C0T8_9FIRM</name>
<keyword evidence="2" id="KW-0812">Transmembrane</keyword>
<dbReference type="EMBL" id="ABIK02000006">
    <property type="protein sequence ID" value="EDS75423.1"/>
    <property type="molecule type" value="Genomic_DNA"/>
</dbReference>
<protein>
    <submittedName>
        <fullName evidence="3">Uncharacterized protein</fullName>
    </submittedName>
</protein>
<dbReference type="HOGENOM" id="CLU_1088626_0_0_9"/>
<keyword evidence="1" id="KW-0175">Coiled coil</keyword>
<keyword evidence="4" id="KW-1185">Reference proteome</keyword>
<reference evidence="3" key="2">
    <citation type="submission" date="2014-06" db="EMBL/GenBank/DDBJ databases">
        <title>Draft genome sequence of Clostridium spiroforme (DSM 1552).</title>
        <authorList>
            <person name="Sudarsanam P."/>
            <person name="Ley R."/>
            <person name="Guruge J."/>
            <person name="Turnbaugh P.J."/>
            <person name="Mahowald M."/>
            <person name="Liep D."/>
            <person name="Gordon J."/>
        </authorList>
    </citation>
    <scope>NUCLEOTIDE SEQUENCE</scope>
    <source>
        <strain evidence="3">DSM 1552</strain>
    </source>
</reference>
<dbReference type="RefSeq" id="WP_004609292.1">
    <property type="nucleotide sequence ID" value="NZ_CP102275.1"/>
</dbReference>
<organism evidence="3 4">
    <name type="scientific">Thomasclavelia spiroformis DSM 1552</name>
    <dbReference type="NCBI Taxonomy" id="428126"/>
    <lineage>
        <taxon>Bacteria</taxon>
        <taxon>Bacillati</taxon>
        <taxon>Bacillota</taxon>
        <taxon>Erysipelotrichia</taxon>
        <taxon>Erysipelotrichales</taxon>
        <taxon>Coprobacillaceae</taxon>
        <taxon>Thomasclavelia</taxon>
    </lineage>
</organism>
<gene>
    <name evidence="3" type="ORF">CLOSPI_00818</name>
</gene>
<dbReference type="STRING" id="428126.CLOSPI_00818"/>
<accession>B1C0T8</accession>
<evidence type="ECO:0000313" key="4">
    <source>
        <dbReference type="Proteomes" id="UP000004910"/>
    </source>
</evidence>
<dbReference type="AlphaFoldDB" id="B1C0T8"/>
<evidence type="ECO:0000256" key="2">
    <source>
        <dbReference type="SAM" id="Phobius"/>
    </source>
</evidence>
<evidence type="ECO:0000256" key="1">
    <source>
        <dbReference type="SAM" id="Coils"/>
    </source>
</evidence>
<dbReference type="GeneID" id="94017645"/>
<sequence>MVNKNNGGFEKSKQLKKETNKEFVSLEKMIKTIQEETNKYNQLNSSFSKSLEPLQEAFTTSEINFDGLVAALNPLLETMESLNKKFKRLDYTSVINTLNQNIQILSSSINAIEQNQLNKSFIDLKNFDCSLMQNSETSIAEMYATINDENYDEPIVDYKEFNLILKTISFINDPVKSVEFLNKALFIADNCIDYNIKILIFKKIFDEITSLIAEGFVTSAIFLISFILTILLRDTIIYKQYLEIKESVKKYKDDN</sequence>
<feature type="transmembrane region" description="Helical" evidence="2">
    <location>
        <begin position="211"/>
        <end position="232"/>
    </location>
</feature>